<evidence type="ECO:0000313" key="16">
    <source>
        <dbReference type="EMBL" id="PLW35200.1"/>
    </source>
</evidence>
<dbReference type="SUPFAM" id="SSF53448">
    <property type="entry name" value="Nucleotide-diphospho-sugar transferases"/>
    <property type="match status" value="1"/>
</dbReference>
<name>A0A2N5SHD9_9BASI</name>
<keyword evidence="5" id="KW-0479">Metal-binding</keyword>
<dbReference type="PANTHER" id="PTHR11183">
    <property type="entry name" value="GLYCOGENIN SUBFAMILY MEMBER"/>
    <property type="match status" value="1"/>
</dbReference>
<proteinExistence type="inferred from homology"/>
<evidence type="ECO:0000256" key="6">
    <source>
        <dbReference type="ARBA" id="ARBA00023056"/>
    </source>
</evidence>
<comment type="cofactor">
    <cofactor evidence="1">
        <name>Mn(2+)</name>
        <dbReference type="ChEBI" id="CHEBI:29035"/>
    </cofactor>
</comment>
<feature type="compositionally biased region" description="Low complexity" evidence="14">
    <location>
        <begin position="747"/>
        <end position="759"/>
    </location>
</feature>
<feature type="region of interest" description="Disordered" evidence="14">
    <location>
        <begin position="401"/>
        <end position="446"/>
    </location>
</feature>
<dbReference type="GO" id="GO:0008466">
    <property type="term" value="F:glycogenin glucosyltransferase activity"/>
    <property type="evidence" value="ECO:0007669"/>
    <property type="project" value="UniProtKB-EC"/>
</dbReference>
<reference evidence="15 17" key="1">
    <citation type="submission" date="2017-11" db="EMBL/GenBank/DDBJ databases">
        <title>De novo assembly and phasing of dikaryotic genomes from two isolates of Puccinia coronata f. sp. avenae, the causal agent of oat crown rust.</title>
        <authorList>
            <person name="Miller M.E."/>
            <person name="Zhang Y."/>
            <person name="Omidvar V."/>
            <person name="Sperschneider J."/>
            <person name="Schwessinger B."/>
            <person name="Raley C."/>
            <person name="Palmer J.M."/>
            <person name="Garnica D."/>
            <person name="Upadhyaya N."/>
            <person name="Rathjen J."/>
            <person name="Taylor J.M."/>
            <person name="Park R.F."/>
            <person name="Dodds P.N."/>
            <person name="Hirsch C.D."/>
            <person name="Kianian S.F."/>
            <person name="Figueroa M."/>
        </authorList>
    </citation>
    <scope>NUCLEOTIDE SEQUENCE [LARGE SCALE GENOMIC DNA]</scope>
    <source>
        <strain evidence="15">12SD80</strain>
    </source>
</reference>
<feature type="compositionally biased region" description="Basic and acidic residues" evidence="14">
    <location>
        <begin position="408"/>
        <end position="418"/>
    </location>
</feature>
<keyword evidence="6" id="KW-0320">Glycogen biosynthesis</keyword>
<dbReference type="Proteomes" id="UP000235392">
    <property type="component" value="Unassembled WGS sequence"/>
</dbReference>
<organism evidence="15 17">
    <name type="scientific">Puccinia coronata f. sp. avenae</name>
    <dbReference type="NCBI Taxonomy" id="200324"/>
    <lineage>
        <taxon>Eukaryota</taxon>
        <taxon>Fungi</taxon>
        <taxon>Dikarya</taxon>
        <taxon>Basidiomycota</taxon>
        <taxon>Pucciniomycotina</taxon>
        <taxon>Pucciniomycetes</taxon>
        <taxon>Pucciniales</taxon>
        <taxon>Pucciniaceae</taxon>
        <taxon>Puccinia</taxon>
    </lineage>
</organism>
<comment type="function">
    <text evidence="13">Self-glucosylating initiator of glycogen synthesis. It catalyzes the formation of a short alpha (1,4)-glucosyl chain covalently attached via a glucose 1-O-tyrosyl linkage to internal tyrosine residues and these chains act as primers for the elongation reaction catalyzed by glycogen synthase.</text>
</comment>
<keyword evidence="4" id="KW-0808">Transferase</keyword>
<dbReference type="GO" id="GO:0046872">
    <property type="term" value="F:metal ion binding"/>
    <property type="evidence" value="ECO:0007669"/>
    <property type="project" value="UniProtKB-KW"/>
</dbReference>
<dbReference type="InterPro" id="IPR029044">
    <property type="entry name" value="Nucleotide-diphossugar_trans"/>
</dbReference>
<dbReference type="Gene3D" id="3.90.550.10">
    <property type="entry name" value="Spore Coat Polysaccharide Biosynthesis Protein SpsA, Chain A"/>
    <property type="match status" value="1"/>
</dbReference>
<dbReference type="EMBL" id="PGCI01000878">
    <property type="protein sequence ID" value="PLW12647.1"/>
    <property type="molecule type" value="Genomic_DNA"/>
</dbReference>
<dbReference type="InterPro" id="IPR002495">
    <property type="entry name" value="Glyco_trans_8"/>
</dbReference>
<evidence type="ECO:0000256" key="7">
    <source>
        <dbReference type="ARBA" id="ARBA00023180"/>
    </source>
</evidence>
<dbReference type="Pfam" id="PF01501">
    <property type="entry name" value="Glyco_transf_8"/>
    <property type="match status" value="1"/>
</dbReference>
<comment type="caution">
    <text evidence="15">The sequence shown here is derived from an EMBL/GenBank/DDBJ whole genome shotgun (WGS) entry which is preliminary data.</text>
</comment>
<comment type="subcellular location">
    <subcellularLocation>
        <location evidence="2">Cytoplasm</location>
    </subcellularLocation>
</comment>
<evidence type="ECO:0000256" key="1">
    <source>
        <dbReference type="ARBA" id="ARBA00001936"/>
    </source>
</evidence>
<comment type="catalytic activity">
    <reaction evidence="12">
        <text>L-tyrosyl-[glycogenin] + UDP-alpha-D-glucose = alpha-D-glucosyl-L-tyrosyl-[glycogenin] + UDP + H(+)</text>
        <dbReference type="Rhea" id="RHEA:23360"/>
        <dbReference type="Rhea" id="RHEA-COMP:14604"/>
        <dbReference type="Rhea" id="RHEA-COMP:14605"/>
        <dbReference type="ChEBI" id="CHEBI:15378"/>
        <dbReference type="ChEBI" id="CHEBI:46858"/>
        <dbReference type="ChEBI" id="CHEBI:58223"/>
        <dbReference type="ChEBI" id="CHEBI:58885"/>
        <dbReference type="ChEBI" id="CHEBI:140573"/>
        <dbReference type="EC" id="2.4.1.186"/>
    </reaction>
</comment>
<feature type="region of interest" description="Disordered" evidence="14">
    <location>
        <begin position="567"/>
        <end position="586"/>
    </location>
</feature>
<feature type="region of interest" description="Disordered" evidence="14">
    <location>
        <begin position="517"/>
        <end position="543"/>
    </location>
</feature>
<accession>A0A2N5SHD9</accession>
<evidence type="ECO:0000256" key="13">
    <source>
        <dbReference type="ARBA" id="ARBA00057883"/>
    </source>
</evidence>
<feature type="compositionally biased region" description="Polar residues" evidence="14">
    <location>
        <begin position="689"/>
        <end position="709"/>
    </location>
</feature>
<evidence type="ECO:0000256" key="2">
    <source>
        <dbReference type="ARBA" id="ARBA00004496"/>
    </source>
</evidence>
<evidence type="ECO:0000256" key="11">
    <source>
        <dbReference type="ARBA" id="ARBA00050886"/>
    </source>
</evidence>
<evidence type="ECO:0000256" key="8">
    <source>
        <dbReference type="ARBA" id="ARBA00023211"/>
    </source>
</evidence>
<evidence type="ECO:0000256" key="12">
    <source>
        <dbReference type="ARBA" id="ARBA00052293"/>
    </source>
</evidence>
<keyword evidence="8" id="KW-0464">Manganese</keyword>
<evidence type="ECO:0000256" key="10">
    <source>
        <dbReference type="ARBA" id="ARBA00038934"/>
    </source>
</evidence>
<dbReference type="GO" id="GO:0005978">
    <property type="term" value="P:glycogen biosynthetic process"/>
    <property type="evidence" value="ECO:0007669"/>
    <property type="project" value="UniProtKB-KW"/>
</dbReference>
<evidence type="ECO:0000256" key="14">
    <source>
        <dbReference type="SAM" id="MobiDB-lite"/>
    </source>
</evidence>
<feature type="region of interest" description="Disordered" evidence="14">
    <location>
        <begin position="602"/>
        <end position="732"/>
    </location>
</feature>
<keyword evidence="3" id="KW-0963">Cytoplasm</keyword>
<dbReference type="FunFam" id="3.90.550.10:FF:000092">
    <property type="entry name" value="Glycogenin 2"/>
    <property type="match status" value="1"/>
</dbReference>
<feature type="compositionally biased region" description="Low complexity" evidence="14">
    <location>
        <begin position="643"/>
        <end position="652"/>
    </location>
</feature>
<dbReference type="CDD" id="cd02537">
    <property type="entry name" value="GT8_Glycogenin"/>
    <property type="match status" value="1"/>
</dbReference>
<dbReference type="InterPro" id="IPR050587">
    <property type="entry name" value="GNT1/Glycosyltrans_8"/>
</dbReference>
<feature type="compositionally biased region" description="Basic and acidic residues" evidence="14">
    <location>
        <begin position="529"/>
        <end position="538"/>
    </location>
</feature>
<feature type="region of interest" description="Disordered" evidence="14">
    <location>
        <begin position="745"/>
        <end position="775"/>
    </location>
</feature>
<feature type="compositionally biased region" description="Basic residues" evidence="14">
    <location>
        <begin position="625"/>
        <end position="642"/>
    </location>
</feature>
<dbReference type="GO" id="GO:0005737">
    <property type="term" value="C:cytoplasm"/>
    <property type="evidence" value="ECO:0007669"/>
    <property type="project" value="UniProtKB-SubCell"/>
</dbReference>
<evidence type="ECO:0000313" key="15">
    <source>
        <dbReference type="EMBL" id="PLW12647.1"/>
    </source>
</evidence>
<feature type="compositionally biased region" description="Basic and acidic residues" evidence="14">
    <location>
        <begin position="602"/>
        <end position="619"/>
    </location>
</feature>
<protein>
    <recommendedName>
        <fullName evidence="10">glycogenin glucosyltransferase</fullName>
        <ecNumber evidence="10">2.4.1.186</ecNumber>
    </recommendedName>
</protein>
<evidence type="ECO:0000256" key="4">
    <source>
        <dbReference type="ARBA" id="ARBA00022679"/>
    </source>
</evidence>
<dbReference type="AlphaFoldDB" id="A0A2N5SHD9"/>
<dbReference type="EMBL" id="PGCI01000182">
    <property type="protein sequence ID" value="PLW35200.1"/>
    <property type="molecule type" value="Genomic_DNA"/>
</dbReference>
<feature type="compositionally biased region" description="Polar residues" evidence="14">
    <location>
        <begin position="723"/>
        <end position="732"/>
    </location>
</feature>
<gene>
    <name evidence="16" type="ORF">PCASD_08582</name>
    <name evidence="15" type="ORF">PCASD_16194</name>
</gene>
<feature type="compositionally biased region" description="Acidic residues" evidence="14">
    <location>
        <begin position="657"/>
        <end position="677"/>
    </location>
</feature>
<evidence type="ECO:0000256" key="3">
    <source>
        <dbReference type="ARBA" id="ARBA00022490"/>
    </source>
</evidence>
<dbReference type="EC" id="2.4.1.186" evidence="10"/>
<comment type="catalytic activity">
    <reaction evidence="11">
        <text>[1,4-alpha-D-glucosyl](n)-L-tyrosyl-[glycogenin] + UDP-alpha-D-glucose = [1,4-alpha-D-glucosyl](n+1)-L-tyrosyl-[glycogenin] + UDP + H(+)</text>
        <dbReference type="Rhea" id="RHEA:56560"/>
        <dbReference type="Rhea" id="RHEA-COMP:14606"/>
        <dbReference type="Rhea" id="RHEA-COMP:14607"/>
        <dbReference type="ChEBI" id="CHEBI:15378"/>
        <dbReference type="ChEBI" id="CHEBI:58223"/>
        <dbReference type="ChEBI" id="CHEBI:58885"/>
        <dbReference type="ChEBI" id="CHEBI:140574"/>
        <dbReference type="EC" id="2.4.1.186"/>
    </reaction>
</comment>
<evidence type="ECO:0000256" key="9">
    <source>
        <dbReference type="ARBA" id="ARBA00038162"/>
    </source>
</evidence>
<evidence type="ECO:0000256" key="5">
    <source>
        <dbReference type="ARBA" id="ARBA00022723"/>
    </source>
</evidence>
<evidence type="ECO:0000313" key="17">
    <source>
        <dbReference type="Proteomes" id="UP000235392"/>
    </source>
</evidence>
<keyword evidence="7" id="KW-0325">Glycoprotein</keyword>
<sequence length="775" mass="87238">MTSCPADVGHRGLPLHRRFPSHCPAPSPPQSTRMATCAFVTVLTSDSYLPGSLVTAYSIKENEEASTRKHDLVCLVTLDSVSVQSIKALRQIYDLVISVEEIRSGNSENELNLLGRQDLSYTVTKIHIWRLTQYEKVIYLDSDTLLLRAISHLFQLASPFSACPDIGWPDCFNSGLMVISPNEQTFEKLFKHFLSQGSWDGADQGLLNDYFAEPSGGDPPPGGSDVQSHGWNRLSFIYNVTPSAYYTYAPAYKRYGDKIAMIHFIGRDKPWHLINRRRYRNAYAPNHQSEHLNAVDYDSLVDRWLDAYEKVVGPIEPLEWSTFQPEFSVPKYASQWDSLQPSAYQPPSLEELKETFSRRQADYGSQFYNPKASQNEGGYMSLPFLNLSGKARDSILEKQGMVTTASDSARDGQSRQDETQNDYQDSDKVWDPSQSSLPIGGGYQMNEPITKHYEAAWDKPLSEQSRNFFQPPPVTHSIPSITHQDYSRFSSAPEPNAVQAVFPWEENARHNIGRVFPHEGNRTSASHSSHHEDHHQHDVQVSQPSLSQIYRNAWDEDPMIGRWAQARSVSGSHRNPNAGWKKSQATKAALIQTPRLEIRGFDFDVTDTKGKESSRESENVGRIPTSHHHHQQQQHHHHHHPSRSMTFSSSSYRSERDCEENSQDADEEDVGEDEDQASDIRIVIEDVCSESTITIPSDTSPNPNATPATDATKMPEINRADSLGTSSRLPTNRTMIVGIPVQMLRTSSSSSNSSAQSWESENKNSLARRATRLMG</sequence>
<comment type="similarity">
    <text evidence="9">Belongs to the glycosyltransferase 8 family. Glycogenin subfamily.</text>
</comment>